<evidence type="ECO:0000313" key="2">
    <source>
        <dbReference type="Proteomes" id="UP000263928"/>
    </source>
</evidence>
<name>A0A383SBA7_9ACTN</name>
<dbReference type="InterPro" id="IPR003477">
    <property type="entry name" value="PemK-like"/>
</dbReference>
<sequence length="50" mass="5451">MKRGEVWTLRDDAYASKARPVVVVQSEEFPGFGSVVLCLFTGFDSSGIPT</sequence>
<evidence type="ECO:0000313" key="1">
    <source>
        <dbReference type="EMBL" id="SYZ34516.1"/>
    </source>
</evidence>
<dbReference type="SUPFAM" id="SSF50118">
    <property type="entry name" value="Cell growth inhibitor/plasmid maintenance toxic component"/>
    <property type="match status" value="1"/>
</dbReference>
<reference evidence="2" key="1">
    <citation type="submission" date="2018-08" db="EMBL/GenBank/DDBJ databases">
        <authorList>
            <person name="Hornung B."/>
        </authorList>
    </citation>
    <scope>NUCLEOTIDE SEQUENCE [LARGE SCALE GENOMIC DNA]</scope>
</reference>
<gene>
    <name evidence="1" type="ORF">PROPAUS_2533</name>
</gene>
<accession>A0A383SBA7</accession>
<organism evidence="1 2">
    <name type="scientific">Propionibacterium australiense</name>
    <dbReference type="NCBI Taxonomy" id="119981"/>
    <lineage>
        <taxon>Bacteria</taxon>
        <taxon>Bacillati</taxon>
        <taxon>Actinomycetota</taxon>
        <taxon>Actinomycetes</taxon>
        <taxon>Propionibacteriales</taxon>
        <taxon>Propionibacteriaceae</taxon>
        <taxon>Propionibacterium</taxon>
    </lineage>
</organism>
<dbReference type="AlphaFoldDB" id="A0A383SBA7"/>
<dbReference type="Pfam" id="PF02452">
    <property type="entry name" value="PemK_toxin"/>
    <property type="match status" value="1"/>
</dbReference>
<dbReference type="EMBL" id="UNQJ01000028">
    <property type="protein sequence ID" value="SYZ34516.1"/>
    <property type="molecule type" value="Genomic_DNA"/>
</dbReference>
<proteinExistence type="predicted"/>
<protein>
    <submittedName>
        <fullName evidence="1">mRNA interferase PemK-like protein</fullName>
    </submittedName>
</protein>
<dbReference type="Proteomes" id="UP000263928">
    <property type="component" value="Unassembled WGS sequence"/>
</dbReference>
<dbReference type="GO" id="GO:0003677">
    <property type="term" value="F:DNA binding"/>
    <property type="evidence" value="ECO:0007669"/>
    <property type="project" value="InterPro"/>
</dbReference>
<keyword evidence="2" id="KW-1185">Reference proteome</keyword>